<feature type="transmembrane region" description="Helical" evidence="6">
    <location>
        <begin position="248"/>
        <end position="271"/>
    </location>
</feature>
<feature type="domain" description="Type II secretion system protein GspF" evidence="7">
    <location>
        <begin position="145"/>
        <end position="267"/>
    </location>
</feature>
<dbReference type="Proteomes" id="UP001592531">
    <property type="component" value="Unassembled WGS sequence"/>
</dbReference>
<accession>A0ABV6VWM7</accession>
<dbReference type="PANTHER" id="PTHR35007">
    <property type="entry name" value="INTEGRAL MEMBRANE PROTEIN-RELATED"/>
    <property type="match status" value="1"/>
</dbReference>
<dbReference type="EMBL" id="JBHFAB010000011">
    <property type="protein sequence ID" value="MFC1418179.1"/>
    <property type="molecule type" value="Genomic_DNA"/>
</dbReference>
<evidence type="ECO:0000256" key="1">
    <source>
        <dbReference type="ARBA" id="ARBA00004651"/>
    </source>
</evidence>
<reference evidence="8 9" key="1">
    <citation type="submission" date="2024-09" db="EMBL/GenBank/DDBJ databases">
        <authorList>
            <person name="Lee S.D."/>
        </authorList>
    </citation>
    <scope>NUCLEOTIDE SEQUENCE [LARGE SCALE GENOMIC DNA]</scope>
    <source>
        <strain evidence="8 9">N8-3</strain>
    </source>
</reference>
<keyword evidence="3 6" id="KW-0812">Transmembrane</keyword>
<name>A0ABV6VWM7_9ACTN</name>
<evidence type="ECO:0000256" key="4">
    <source>
        <dbReference type="ARBA" id="ARBA00022989"/>
    </source>
</evidence>
<dbReference type="Pfam" id="PF00482">
    <property type="entry name" value="T2SSF"/>
    <property type="match status" value="1"/>
</dbReference>
<keyword evidence="2" id="KW-1003">Cell membrane</keyword>
<comment type="caution">
    <text evidence="8">The sequence shown here is derived from an EMBL/GenBank/DDBJ whole genome shotgun (WGS) entry which is preliminary data.</text>
</comment>
<feature type="transmembrane region" description="Helical" evidence="6">
    <location>
        <begin position="89"/>
        <end position="119"/>
    </location>
</feature>
<keyword evidence="4 6" id="KW-1133">Transmembrane helix</keyword>
<keyword evidence="5 6" id="KW-0472">Membrane</keyword>
<keyword evidence="9" id="KW-1185">Reference proteome</keyword>
<dbReference type="PANTHER" id="PTHR35007:SF3">
    <property type="entry name" value="POSSIBLE CONSERVED ALANINE RICH MEMBRANE PROTEIN"/>
    <property type="match status" value="1"/>
</dbReference>
<evidence type="ECO:0000256" key="5">
    <source>
        <dbReference type="ARBA" id="ARBA00023136"/>
    </source>
</evidence>
<evidence type="ECO:0000256" key="2">
    <source>
        <dbReference type="ARBA" id="ARBA00022475"/>
    </source>
</evidence>
<proteinExistence type="predicted"/>
<gene>
    <name evidence="8" type="ORF">ACEZDE_16245</name>
</gene>
<sequence length="282" mass="28588">MDLSVLVATLLSAAVTVLLALLRVGVEGRTRARAGAAGLPLERRPGPCLGRWEALVRRLSGRVPGQLPGQLPGQDGGLSPRLVRSAASLLLGAGLALSVGGFAGLLVGVLAGAAGYRWLPEPPSPEQRRGRRERARLRDQLPLTADLLAGCLSSWCSPAEAAEAVAQALGGPMAARLARVAAEIRTGADAEESWGRFGADPVLGPLGRCLVRATASGAPPAAGLARLAEGARTAAATAAQARVRRAGVLAAAPLGLCFLPAFVLIGVVPVVTGLAGSFLVQI</sequence>
<evidence type="ECO:0000256" key="6">
    <source>
        <dbReference type="SAM" id="Phobius"/>
    </source>
</evidence>
<evidence type="ECO:0000259" key="7">
    <source>
        <dbReference type="Pfam" id="PF00482"/>
    </source>
</evidence>
<evidence type="ECO:0000313" key="8">
    <source>
        <dbReference type="EMBL" id="MFC1418179.1"/>
    </source>
</evidence>
<organism evidence="8 9">
    <name type="scientific">Streptacidiphilus cavernicola</name>
    <dbReference type="NCBI Taxonomy" id="3342716"/>
    <lineage>
        <taxon>Bacteria</taxon>
        <taxon>Bacillati</taxon>
        <taxon>Actinomycetota</taxon>
        <taxon>Actinomycetes</taxon>
        <taxon>Kitasatosporales</taxon>
        <taxon>Streptomycetaceae</taxon>
        <taxon>Streptacidiphilus</taxon>
    </lineage>
</organism>
<evidence type="ECO:0000313" key="9">
    <source>
        <dbReference type="Proteomes" id="UP001592531"/>
    </source>
</evidence>
<comment type="subcellular location">
    <subcellularLocation>
        <location evidence="1">Cell membrane</location>
        <topology evidence="1">Multi-pass membrane protein</topology>
    </subcellularLocation>
</comment>
<dbReference type="InterPro" id="IPR018076">
    <property type="entry name" value="T2SS_GspF_dom"/>
</dbReference>
<evidence type="ECO:0000256" key="3">
    <source>
        <dbReference type="ARBA" id="ARBA00022692"/>
    </source>
</evidence>
<protein>
    <submittedName>
        <fullName evidence="8">Type II secretion system F family protein</fullName>
    </submittedName>
</protein>
<dbReference type="RefSeq" id="WP_380536980.1">
    <property type="nucleotide sequence ID" value="NZ_JBHFAB010000011.1"/>
</dbReference>